<comment type="cofactor">
    <cofactor evidence="1">
        <name>FAD</name>
        <dbReference type="ChEBI" id="CHEBI:57692"/>
    </cofactor>
</comment>
<dbReference type="Pfam" id="PF01494">
    <property type="entry name" value="FAD_binding_3"/>
    <property type="match status" value="1"/>
</dbReference>
<evidence type="ECO:0000256" key="2">
    <source>
        <dbReference type="ARBA" id="ARBA00022630"/>
    </source>
</evidence>
<dbReference type="EMBL" id="SWKU01000006">
    <property type="protein sequence ID" value="KAF3005754.1"/>
    <property type="molecule type" value="Genomic_DNA"/>
</dbReference>
<evidence type="ECO:0000259" key="6">
    <source>
        <dbReference type="Pfam" id="PF01494"/>
    </source>
</evidence>
<dbReference type="PANTHER" id="PTHR47178:SF1">
    <property type="entry name" value="FAD-BINDING DOMAIN-CONTAINING PROTEIN-RELATED"/>
    <property type="match status" value="1"/>
</dbReference>
<name>A0A9P4WCH7_CURKU</name>
<dbReference type="InterPro" id="IPR036188">
    <property type="entry name" value="FAD/NAD-bd_sf"/>
</dbReference>
<gene>
    <name evidence="7" type="ORF">E8E13_006873</name>
</gene>
<dbReference type="GO" id="GO:0071949">
    <property type="term" value="F:FAD binding"/>
    <property type="evidence" value="ECO:0007669"/>
    <property type="project" value="InterPro"/>
</dbReference>
<dbReference type="OrthoDB" id="47494at2759"/>
<evidence type="ECO:0000256" key="1">
    <source>
        <dbReference type="ARBA" id="ARBA00001974"/>
    </source>
</evidence>
<dbReference type="Gene3D" id="3.50.50.60">
    <property type="entry name" value="FAD/NAD(P)-binding domain"/>
    <property type="match status" value="1"/>
</dbReference>
<sequence>MESGLPVLIIGAGISGLLLAQQLRQLKIPFLIFERDDDFTSRGSGWGLTLHWSLPALRELLPGDLLSRLPETYVDRAAVERNEDSTFPFFDLSTGEKLGAVPRAGEHERIRVSREKLRQLLATRIDIKWGKSFKHLSDHVSAVDAHFEDGSTHRGRIIFGCDGNRSRVRQEIFGDEQSSNHPIPVSMFGFTMQITADEAKPIRSLDPFFLQGTASANDLSMYTSLLKAPQSAQDSNQDFVYQVCVSGSTEKEPFRSITQRDARASNDERLAMIKTVAMDFAEPFRSFLLLVPDGSKIKQLDLDDWSLPRESQAKGNYALVGDAAHAMTMFLGAGANHAIVDVLELKQMVLSLMGHTVLTRTGVDAYQHSVALRTLPTVLASRQACLEAHDWKNLTSKSHLLSARQMVIDFDH</sequence>
<evidence type="ECO:0000313" key="8">
    <source>
        <dbReference type="Proteomes" id="UP000801428"/>
    </source>
</evidence>
<organism evidence="7 8">
    <name type="scientific">Curvularia kusanoi</name>
    <name type="common">Cochliobolus kusanoi</name>
    <dbReference type="NCBI Taxonomy" id="90978"/>
    <lineage>
        <taxon>Eukaryota</taxon>
        <taxon>Fungi</taxon>
        <taxon>Dikarya</taxon>
        <taxon>Ascomycota</taxon>
        <taxon>Pezizomycotina</taxon>
        <taxon>Dothideomycetes</taxon>
        <taxon>Pleosporomycetidae</taxon>
        <taxon>Pleosporales</taxon>
        <taxon>Pleosporineae</taxon>
        <taxon>Pleosporaceae</taxon>
        <taxon>Curvularia</taxon>
    </lineage>
</organism>
<keyword evidence="5" id="KW-0503">Monooxygenase</keyword>
<keyword evidence="8" id="KW-1185">Reference proteome</keyword>
<dbReference type="SUPFAM" id="SSF51905">
    <property type="entry name" value="FAD/NAD(P)-binding domain"/>
    <property type="match status" value="1"/>
</dbReference>
<dbReference type="AlphaFoldDB" id="A0A9P4WCH7"/>
<evidence type="ECO:0000256" key="4">
    <source>
        <dbReference type="ARBA" id="ARBA00023002"/>
    </source>
</evidence>
<evidence type="ECO:0000256" key="5">
    <source>
        <dbReference type="ARBA" id="ARBA00023033"/>
    </source>
</evidence>
<keyword evidence="2" id="KW-0285">Flavoprotein</keyword>
<feature type="domain" description="FAD-binding" evidence="6">
    <location>
        <begin position="6"/>
        <end position="175"/>
    </location>
</feature>
<accession>A0A9P4WCH7</accession>
<proteinExistence type="predicted"/>
<keyword evidence="4" id="KW-0560">Oxidoreductase</keyword>
<evidence type="ECO:0000256" key="3">
    <source>
        <dbReference type="ARBA" id="ARBA00022827"/>
    </source>
</evidence>
<protein>
    <recommendedName>
        <fullName evidence="6">FAD-binding domain-containing protein</fullName>
    </recommendedName>
</protein>
<keyword evidence="3" id="KW-0274">FAD</keyword>
<evidence type="ECO:0000313" key="7">
    <source>
        <dbReference type="EMBL" id="KAF3005754.1"/>
    </source>
</evidence>
<dbReference type="PANTHER" id="PTHR47178">
    <property type="entry name" value="MONOOXYGENASE, FAD-BINDING"/>
    <property type="match status" value="1"/>
</dbReference>
<dbReference type="InterPro" id="IPR002938">
    <property type="entry name" value="FAD-bd"/>
</dbReference>
<dbReference type="Proteomes" id="UP000801428">
    <property type="component" value="Unassembled WGS sequence"/>
</dbReference>
<comment type="caution">
    <text evidence="7">The sequence shown here is derived from an EMBL/GenBank/DDBJ whole genome shotgun (WGS) entry which is preliminary data.</text>
</comment>
<reference evidence="7" key="1">
    <citation type="submission" date="2019-04" db="EMBL/GenBank/DDBJ databases">
        <title>Sequencing of skin fungus with MAO and IRED activity.</title>
        <authorList>
            <person name="Marsaioli A.J."/>
            <person name="Bonatto J.M.C."/>
            <person name="Reis Junior O."/>
        </authorList>
    </citation>
    <scope>NUCLEOTIDE SEQUENCE</scope>
    <source>
        <strain evidence="7">30M1</strain>
    </source>
</reference>
<dbReference type="GO" id="GO:0004497">
    <property type="term" value="F:monooxygenase activity"/>
    <property type="evidence" value="ECO:0007669"/>
    <property type="project" value="UniProtKB-KW"/>
</dbReference>
<dbReference type="PRINTS" id="PR00420">
    <property type="entry name" value="RNGMNOXGNASE"/>
</dbReference>